<evidence type="ECO:0000313" key="2">
    <source>
        <dbReference type="EMBL" id="RIJ45106.1"/>
    </source>
</evidence>
<dbReference type="KEGG" id="cmh:VO01_15985"/>
<evidence type="ECO:0000313" key="1">
    <source>
        <dbReference type="EMBL" id="AJW80734.1"/>
    </source>
</evidence>
<protein>
    <submittedName>
        <fullName evidence="1">Uncharacterized protein</fullName>
    </submittedName>
</protein>
<reference evidence="1 3" key="1">
    <citation type="journal article" date="2015" name="Genome Announc.">
        <title>Complete Genome Sequence of Clavibacter michiganensis subsp. insidiosus R1-1 Using PacBio Single-Molecule Real-Time Technology.</title>
        <authorList>
            <person name="Lu Y."/>
            <person name="Samac D.A."/>
            <person name="Glazebrook J."/>
            <person name="Ishimaru C.A."/>
        </authorList>
    </citation>
    <scope>NUCLEOTIDE SEQUENCE [LARGE SCALE GENOMIC DNA]</scope>
    <source>
        <strain evidence="1 3">R1-1</strain>
        <plasmid evidence="1 3">pCI3</plasmid>
    </source>
</reference>
<dbReference type="EMBL" id="CP011046">
    <property type="protein sequence ID" value="AJW80734.1"/>
    <property type="molecule type" value="Genomic_DNA"/>
</dbReference>
<proteinExistence type="predicted"/>
<evidence type="ECO:0000313" key="4">
    <source>
        <dbReference type="Proteomes" id="UP000266634"/>
    </source>
</evidence>
<geneLocation type="plasmid" evidence="1 3">
    <name>pCI3</name>
</geneLocation>
<keyword evidence="1" id="KW-0614">Plasmid</keyword>
<dbReference type="HOGENOM" id="CLU_2381033_0_0_11"/>
<gene>
    <name evidence="2" type="ORF">DZF93_00245</name>
    <name evidence="1" type="ORF">VO01_15985</name>
</gene>
<dbReference type="Proteomes" id="UP000032604">
    <property type="component" value="Plasmid pCI3"/>
</dbReference>
<dbReference type="Proteomes" id="UP000266634">
    <property type="component" value="Unassembled WGS sequence"/>
</dbReference>
<accession>A0A0D5CN55</accession>
<sequence length="94" mass="9949">MRLPSPFATFANATLSASAPVADQDDVAIPRRTGQMPFGAAEFEEAGTNVASLLMVFVERSMTQLAAVAIVSREPVLTTVAVHTLFLPSLTKNS</sequence>
<dbReference type="AlphaFoldDB" id="A0A0D5CN55"/>
<reference evidence="2 4" key="2">
    <citation type="submission" date="2018-08" db="EMBL/GenBank/DDBJ databases">
        <title>Genome Sequence of Clavibacter michiganensis Subspecies type strains, and the Atypical Peach-Colored Strains Isolated from Tomato.</title>
        <authorList>
            <person name="Osdaghi E."/>
            <person name="Portier P."/>
            <person name="Briand M."/>
            <person name="Jacques M.-A."/>
        </authorList>
    </citation>
    <scope>NUCLEOTIDE SEQUENCE [LARGE SCALE GENOMIC DNA]</scope>
    <source>
        <strain evidence="2 4">CFBP 6488</strain>
    </source>
</reference>
<dbReference type="PATRIC" id="fig|33014.5.peg.3317"/>
<name>A0A0D5CN55_9MICO</name>
<dbReference type="EMBL" id="QWEA01000002">
    <property type="protein sequence ID" value="RIJ45106.1"/>
    <property type="molecule type" value="Genomic_DNA"/>
</dbReference>
<organism evidence="1 3">
    <name type="scientific">Clavibacter michiganensis subsp. insidiosus</name>
    <dbReference type="NCBI Taxonomy" id="33014"/>
    <lineage>
        <taxon>Bacteria</taxon>
        <taxon>Bacillati</taxon>
        <taxon>Actinomycetota</taxon>
        <taxon>Actinomycetes</taxon>
        <taxon>Micrococcales</taxon>
        <taxon>Microbacteriaceae</taxon>
        <taxon>Clavibacter</taxon>
    </lineage>
</organism>
<evidence type="ECO:0000313" key="3">
    <source>
        <dbReference type="Proteomes" id="UP000032604"/>
    </source>
</evidence>